<dbReference type="AlphaFoldDB" id="A0A9D2NR66"/>
<keyword evidence="1" id="KW-0472">Membrane</keyword>
<gene>
    <name evidence="2" type="ORF">H9702_04830</name>
</gene>
<reference evidence="2" key="2">
    <citation type="submission" date="2021-04" db="EMBL/GenBank/DDBJ databases">
        <authorList>
            <person name="Gilroy R."/>
        </authorList>
    </citation>
    <scope>NUCLEOTIDE SEQUENCE</scope>
    <source>
        <strain evidence="2">CHK187-11901</strain>
    </source>
</reference>
<feature type="transmembrane region" description="Helical" evidence="1">
    <location>
        <begin position="20"/>
        <end position="43"/>
    </location>
</feature>
<dbReference type="Proteomes" id="UP000823896">
    <property type="component" value="Unassembled WGS sequence"/>
</dbReference>
<evidence type="ECO:0000313" key="2">
    <source>
        <dbReference type="EMBL" id="HJC36439.1"/>
    </source>
</evidence>
<organism evidence="2 3">
    <name type="scientific">Candidatus Merdibacter merdavium</name>
    <dbReference type="NCBI Taxonomy" id="2838692"/>
    <lineage>
        <taxon>Bacteria</taxon>
        <taxon>Bacillati</taxon>
        <taxon>Bacillota</taxon>
        <taxon>Erysipelotrichia</taxon>
        <taxon>Erysipelotrichales</taxon>
        <taxon>Erysipelotrichaceae</taxon>
        <taxon>Merdibacter</taxon>
    </lineage>
</organism>
<dbReference type="EMBL" id="DWWM01000029">
    <property type="protein sequence ID" value="HJC36439.1"/>
    <property type="molecule type" value="Genomic_DNA"/>
</dbReference>
<evidence type="ECO:0000256" key="1">
    <source>
        <dbReference type="SAM" id="Phobius"/>
    </source>
</evidence>
<proteinExistence type="predicted"/>
<reference evidence="2" key="1">
    <citation type="journal article" date="2021" name="PeerJ">
        <title>Extensive microbial diversity within the chicken gut microbiome revealed by metagenomics and culture.</title>
        <authorList>
            <person name="Gilroy R."/>
            <person name="Ravi A."/>
            <person name="Getino M."/>
            <person name="Pursley I."/>
            <person name="Horton D.L."/>
            <person name="Alikhan N.F."/>
            <person name="Baker D."/>
            <person name="Gharbi K."/>
            <person name="Hall N."/>
            <person name="Watson M."/>
            <person name="Adriaenssens E.M."/>
            <person name="Foster-Nyarko E."/>
            <person name="Jarju S."/>
            <person name="Secka A."/>
            <person name="Antonio M."/>
            <person name="Oren A."/>
            <person name="Chaudhuri R.R."/>
            <person name="La Ragione R."/>
            <person name="Hildebrand F."/>
            <person name="Pallen M.J."/>
        </authorList>
    </citation>
    <scope>NUCLEOTIDE SEQUENCE</scope>
    <source>
        <strain evidence="2">CHK187-11901</strain>
    </source>
</reference>
<keyword evidence="1" id="KW-0812">Transmembrane</keyword>
<protein>
    <submittedName>
        <fullName evidence="2">Uncharacterized protein</fullName>
    </submittedName>
</protein>
<evidence type="ECO:0000313" key="3">
    <source>
        <dbReference type="Proteomes" id="UP000823896"/>
    </source>
</evidence>
<comment type="caution">
    <text evidence="2">The sequence shown here is derived from an EMBL/GenBank/DDBJ whole genome shotgun (WGS) entry which is preliminary data.</text>
</comment>
<name>A0A9D2NR66_9FIRM</name>
<keyword evidence="1" id="KW-1133">Transmembrane helix</keyword>
<accession>A0A9D2NR66</accession>
<sequence length="46" mass="5061">MLPGLGPDLTIFYDDIYAQIIVPIVLIAKQKAALLVACGWICCRIK</sequence>